<keyword evidence="3" id="KW-1185">Reference proteome</keyword>
<dbReference type="InterPro" id="IPR021533">
    <property type="entry name" value="PepSY-like"/>
</dbReference>
<evidence type="ECO:0000313" key="2">
    <source>
        <dbReference type="EMBL" id="GET31331.1"/>
    </source>
</evidence>
<accession>A0A5M4AUX0</accession>
<protein>
    <recommendedName>
        <fullName evidence="1">Putative beta-lactamase-inhibitor-like PepSY-like domain-containing protein</fullName>
    </recommendedName>
</protein>
<sequence>MSAAAQSISQENIPAVVLNSFQLKFPNAEDIRWKLKDGDYEVRCKVNDKLNEVTINYKGQILKYHQDLYVSQIPGVVLKTIRSKEPFFDVGDADKFEEGGRTEYQIEFKIDGKHRYFWIDDKGHLIKYRKELKDDEIPASIMEYIRTNYGPLDDIDRAKYVIENGKKYYIIAGDAAVFLFDDKVNLLEYHKDLPESKVPSPIMSTIHESYKDYDIRDADMTDRGGVVTYTIRLEKSHKNVNVTFNPEGRILYVK</sequence>
<dbReference type="SUPFAM" id="SSF160574">
    <property type="entry name" value="BT0923-like"/>
    <property type="match status" value="2"/>
</dbReference>
<dbReference type="AlphaFoldDB" id="A0A5M4AUX0"/>
<name>A0A5M4AUX0_9BACT</name>
<dbReference type="EMBL" id="BLAX01000001">
    <property type="protein sequence ID" value="GET31331.1"/>
    <property type="molecule type" value="Genomic_DNA"/>
</dbReference>
<evidence type="ECO:0000259" key="1">
    <source>
        <dbReference type="Pfam" id="PF11396"/>
    </source>
</evidence>
<evidence type="ECO:0000313" key="3">
    <source>
        <dbReference type="Proteomes" id="UP000391834"/>
    </source>
</evidence>
<organism evidence="2 3">
    <name type="scientific">Prolixibacter bellariivorans</name>
    <dbReference type="NCBI Taxonomy" id="314319"/>
    <lineage>
        <taxon>Bacteria</taxon>
        <taxon>Pseudomonadati</taxon>
        <taxon>Bacteroidota</taxon>
        <taxon>Bacteroidia</taxon>
        <taxon>Marinilabiliales</taxon>
        <taxon>Prolixibacteraceae</taxon>
        <taxon>Prolixibacter</taxon>
    </lineage>
</organism>
<comment type="caution">
    <text evidence="2">The sequence shown here is derived from an EMBL/GenBank/DDBJ whole genome shotgun (WGS) entry which is preliminary data.</text>
</comment>
<feature type="domain" description="Putative beta-lactamase-inhibitor-like PepSY-like" evidence="1">
    <location>
        <begin position="181"/>
        <end position="251"/>
    </location>
</feature>
<gene>
    <name evidence="2" type="ORF">PbJCM13498_01940</name>
</gene>
<dbReference type="Proteomes" id="UP000391834">
    <property type="component" value="Unassembled WGS sequence"/>
</dbReference>
<dbReference type="Pfam" id="PF11396">
    <property type="entry name" value="PepSY_like"/>
    <property type="match status" value="2"/>
</dbReference>
<feature type="domain" description="Putative beta-lactamase-inhibitor-like PepSY-like" evidence="1">
    <location>
        <begin position="40"/>
        <end position="126"/>
    </location>
</feature>
<reference evidence="2 3" key="1">
    <citation type="submission" date="2019-10" db="EMBL/GenBank/DDBJ databases">
        <title>Prolixibacter strains distinguished by the presence of nitrate reductase genes were adept at nitrate-dependent anaerobic corrosion of metallic iron and carbon steel.</title>
        <authorList>
            <person name="Iino T."/>
            <person name="Shono N."/>
            <person name="Ito K."/>
            <person name="Nakamura R."/>
            <person name="Sueoka K."/>
            <person name="Harayama S."/>
            <person name="Ohkuma M."/>
        </authorList>
    </citation>
    <scope>NUCLEOTIDE SEQUENCE [LARGE SCALE GENOMIC DNA]</scope>
    <source>
        <strain evidence="2 3">JCM 13498</strain>
    </source>
</reference>
<dbReference type="Gene3D" id="3.10.450.360">
    <property type="match status" value="2"/>
</dbReference>
<proteinExistence type="predicted"/>